<proteinExistence type="inferred from homology"/>
<name>A0A7C4S2D5_UNCW3</name>
<dbReference type="GO" id="GO:0046872">
    <property type="term" value="F:metal ion binding"/>
    <property type="evidence" value="ECO:0007669"/>
    <property type="project" value="UniProtKB-KW"/>
</dbReference>
<dbReference type="PANTHER" id="PTHR45833:SF1">
    <property type="entry name" value="METHIONINE SYNTHASE"/>
    <property type="match status" value="1"/>
</dbReference>
<comment type="caution">
    <text evidence="7">The sequence shown here is derived from an EMBL/GenBank/DDBJ whole genome shotgun (WGS) entry which is preliminary data.</text>
</comment>
<dbReference type="EMBL" id="DSZH01000014">
    <property type="protein sequence ID" value="HGU46995.1"/>
    <property type="molecule type" value="Genomic_DNA"/>
</dbReference>
<dbReference type="PROSITE" id="PS51332">
    <property type="entry name" value="B12_BINDING"/>
    <property type="match status" value="1"/>
</dbReference>
<dbReference type="SUPFAM" id="SSF52242">
    <property type="entry name" value="Cobalamin (vitamin B12)-binding domain"/>
    <property type="match status" value="1"/>
</dbReference>
<protein>
    <submittedName>
        <fullName evidence="7">Cobalamin-binding protein</fullName>
    </submittedName>
</protein>
<keyword evidence="3" id="KW-0170">Cobalt</keyword>
<keyword evidence="2" id="KW-0479">Metal-binding</keyword>
<dbReference type="GO" id="GO:0008705">
    <property type="term" value="F:methionine synthase activity"/>
    <property type="evidence" value="ECO:0007669"/>
    <property type="project" value="TreeGrafter"/>
</dbReference>
<dbReference type="InterPro" id="IPR003759">
    <property type="entry name" value="Cbl-bd_cap"/>
</dbReference>
<reference evidence="7" key="1">
    <citation type="journal article" date="2020" name="mSystems">
        <title>Genome- and Community-Level Interaction Insights into Carbon Utilization and Element Cycling Functions of Hydrothermarchaeota in Hydrothermal Sediment.</title>
        <authorList>
            <person name="Zhou Z."/>
            <person name="Liu Y."/>
            <person name="Xu W."/>
            <person name="Pan J."/>
            <person name="Luo Z.H."/>
            <person name="Li M."/>
        </authorList>
    </citation>
    <scope>NUCLEOTIDE SEQUENCE [LARGE SCALE GENOMIC DNA]</scope>
    <source>
        <strain evidence="7">SpSt-594</strain>
        <strain evidence="6">SpSt-655</strain>
    </source>
</reference>
<dbReference type="Gene3D" id="3.40.50.280">
    <property type="entry name" value="Cobalamin-binding domain"/>
    <property type="match status" value="1"/>
</dbReference>
<evidence type="ECO:0000313" key="6">
    <source>
        <dbReference type="EMBL" id="HGQ55534.1"/>
    </source>
</evidence>
<dbReference type="InterPro" id="IPR006158">
    <property type="entry name" value="Cobalamin-bd"/>
</dbReference>
<evidence type="ECO:0000259" key="5">
    <source>
        <dbReference type="PROSITE" id="PS51337"/>
    </source>
</evidence>
<evidence type="ECO:0000259" key="4">
    <source>
        <dbReference type="PROSITE" id="PS51332"/>
    </source>
</evidence>
<evidence type="ECO:0000256" key="1">
    <source>
        <dbReference type="ARBA" id="ARBA00010854"/>
    </source>
</evidence>
<dbReference type="Pfam" id="PF02310">
    <property type="entry name" value="B12-binding"/>
    <property type="match status" value="1"/>
</dbReference>
<dbReference type="PROSITE" id="PS51337">
    <property type="entry name" value="B12_BINDING_NTER"/>
    <property type="match status" value="1"/>
</dbReference>
<dbReference type="SUPFAM" id="SSF47644">
    <property type="entry name" value="Methionine synthase domain"/>
    <property type="match status" value="1"/>
</dbReference>
<dbReference type="PANTHER" id="PTHR45833">
    <property type="entry name" value="METHIONINE SYNTHASE"/>
    <property type="match status" value="1"/>
</dbReference>
<dbReference type="GO" id="GO:0031419">
    <property type="term" value="F:cobalamin binding"/>
    <property type="evidence" value="ECO:0007669"/>
    <property type="project" value="InterPro"/>
</dbReference>
<feature type="domain" description="B12-binding" evidence="4">
    <location>
        <begin position="89"/>
        <end position="210"/>
    </location>
</feature>
<organism evidence="7">
    <name type="scientific">candidate division WOR-3 bacterium</name>
    <dbReference type="NCBI Taxonomy" id="2052148"/>
    <lineage>
        <taxon>Bacteria</taxon>
        <taxon>Bacteria division WOR-3</taxon>
    </lineage>
</organism>
<dbReference type="AlphaFoldDB" id="A0A7C4S2D5"/>
<feature type="domain" description="B12-binding N-terminal" evidence="5">
    <location>
        <begin position="1"/>
        <end position="90"/>
    </location>
</feature>
<dbReference type="SMART" id="SM01018">
    <property type="entry name" value="B12-binding_2"/>
    <property type="match status" value="1"/>
</dbReference>
<dbReference type="Pfam" id="PF02607">
    <property type="entry name" value="B12-binding_2"/>
    <property type="match status" value="1"/>
</dbReference>
<evidence type="ECO:0000313" key="7">
    <source>
        <dbReference type="EMBL" id="HGU46995.1"/>
    </source>
</evidence>
<dbReference type="EMBL" id="DTBX01000127">
    <property type="protein sequence ID" value="HGQ55534.1"/>
    <property type="molecule type" value="Genomic_DNA"/>
</dbReference>
<accession>A0A7C4S2D5</accession>
<dbReference type="GO" id="GO:0050667">
    <property type="term" value="P:homocysteine metabolic process"/>
    <property type="evidence" value="ECO:0007669"/>
    <property type="project" value="TreeGrafter"/>
</dbReference>
<dbReference type="InterPro" id="IPR036724">
    <property type="entry name" value="Cobalamin-bd_sf"/>
</dbReference>
<dbReference type="GO" id="GO:0046653">
    <property type="term" value="P:tetrahydrofolate metabolic process"/>
    <property type="evidence" value="ECO:0007669"/>
    <property type="project" value="TreeGrafter"/>
</dbReference>
<dbReference type="GO" id="GO:0005829">
    <property type="term" value="C:cytosol"/>
    <property type="evidence" value="ECO:0007669"/>
    <property type="project" value="TreeGrafter"/>
</dbReference>
<evidence type="ECO:0000256" key="2">
    <source>
        <dbReference type="ARBA" id="ARBA00022723"/>
    </source>
</evidence>
<comment type="similarity">
    <text evidence="1">Belongs to the methylamine corrinoid protein family.</text>
</comment>
<dbReference type="CDD" id="cd02070">
    <property type="entry name" value="corrinoid_protein_B12-BD"/>
    <property type="match status" value="1"/>
</dbReference>
<dbReference type="Gene3D" id="1.10.1240.10">
    <property type="entry name" value="Methionine synthase domain"/>
    <property type="match status" value="1"/>
</dbReference>
<dbReference type="InterPro" id="IPR050554">
    <property type="entry name" value="Met_Synthase/Corrinoid"/>
</dbReference>
<sequence>MKKDIYEKLAKAVFSLNLSLTEKISQEIVKNNLDCQKAIFQGLVLGIKKVSDYFARGKYFIPEVLVAAECFYKGFEILKTNLKNPLPSKGKIILAVVEGDIHDIGKNIVKLMAEMDGFQVIDLGRDCPKEKILETALKEKPEIIGLSALMTTTMLEMEKVIKLLKENNIKAKVVIGGAPTSQLFAQKIGADGYAPDAVSGVKLFNQLIND</sequence>
<evidence type="ECO:0000256" key="3">
    <source>
        <dbReference type="ARBA" id="ARBA00023285"/>
    </source>
</evidence>
<gene>
    <name evidence="7" type="ORF">ENT60_00330</name>
    <name evidence="6" type="ORF">ENU28_03595</name>
</gene>
<dbReference type="FunFam" id="3.40.50.280:FF:000003">
    <property type="entry name" value="Dimethylamine methyltransferase corrinoid protein"/>
    <property type="match status" value="1"/>
</dbReference>
<dbReference type="InterPro" id="IPR036594">
    <property type="entry name" value="Meth_synthase_dom"/>
</dbReference>